<reference evidence="2" key="1">
    <citation type="submission" date="2023-06" db="EMBL/GenBank/DDBJ databases">
        <title>Genome-scale phylogeny and comparative genomics of the fungal order Sordariales.</title>
        <authorList>
            <consortium name="Lawrence Berkeley National Laboratory"/>
            <person name="Hensen N."/>
            <person name="Bonometti L."/>
            <person name="Westerberg I."/>
            <person name="Brannstrom I.O."/>
            <person name="Guillou S."/>
            <person name="Cros-Aarteil S."/>
            <person name="Calhoun S."/>
            <person name="Haridas S."/>
            <person name="Kuo A."/>
            <person name="Mondo S."/>
            <person name="Pangilinan J."/>
            <person name="Riley R."/>
            <person name="Labutti K."/>
            <person name="Andreopoulos B."/>
            <person name="Lipzen A."/>
            <person name="Chen C."/>
            <person name="Yanf M."/>
            <person name="Daum C."/>
            <person name="Ng V."/>
            <person name="Clum A."/>
            <person name="Steindorff A."/>
            <person name="Ohm R."/>
            <person name="Martin F."/>
            <person name="Silar P."/>
            <person name="Natvig D."/>
            <person name="Lalanne C."/>
            <person name="Gautier V."/>
            <person name="Ament-Velasquez S.L."/>
            <person name="Kruys A."/>
            <person name="Hutchinson M.I."/>
            <person name="Powell A.J."/>
            <person name="Barry K."/>
            <person name="Miller A.N."/>
            <person name="Grigoriev I.V."/>
            <person name="Debuchy R."/>
            <person name="Gladieux P."/>
            <person name="Thoren M.H."/>
            <person name="Johannesson H."/>
        </authorList>
    </citation>
    <scope>NUCLEOTIDE SEQUENCE</scope>
    <source>
        <strain evidence="2">CBS 606.72</strain>
    </source>
</reference>
<evidence type="ECO:0000313" key="3">
    <source>
        <dbReference type="Proteomes" id="UP001175000"/>
    </source>
</evidence>
<feature type="compositionally biased region" description="Low complexity" evidence="1">
    <location>
        <begin position="155"/>
        <end position="166"/>
    </location>
</feature>
<feature type="region of interest" description="Disordered" evidence="1">
    <location>
        <begin position="688"/>
        <end position="708"/>
    </location>
</feature>
<dbReference type="Proteomes" id="UP001175000">
    <property type="component" value="Unassembled WGS sequence"/>
</dbReference>
<comment type="caution">
    <text evidence="2">The sequence shown here is derived from an EMBL/GenBank/DDBJ whole genome shotgun (WGS) entry which is preliminary data.</text>
</comment>
<dbReference type="AlphaFoldDB" id="A0AA39X4S2"/>
<evidence type="ECO:0000256" key="1">
    <source>
        <dbReference type="SAM" id="MobiDB-lite"/>
    </source>
</evidence>
<evidence type="ECO:0000313" key="2">
    <source>
        <dbReference type="EMBL" id="KAK0627131.1"/>
    </source>
</evidence>
<feature type="region of interest" description="Disordered" evidence="1">
    <location>
        <begin position="399"/>
        <end position="445"/>
    </location>
</feature>
<feature type="region of interest" description="Disordered" evidence="1">
    <location>
        <begin position="635"/>
        <end position="671"/>
    </location>
</feature>
<accession>A0AA39X4S2</accession>
<organism evidence="2 3">
    <name type="scientific">Immersiella caudata</name>
    <dbReference type="NCBI Taxonomy" id="314043"/>
    <lineage>
        <taxon>Eukaryota</taxon>
        <taxon>Fungi</taxon>
        <taxon>Dikarya</taxon>
        <taxon>Ascomycota</taxon>
        <taxon>Pezizomycotina</taxon>
        <taxon>Sordariomycetes</taxon>
        <taxon>Sordariomycetidae</taxon>
        <taxon>Sordariales</taxon>
        <taxon>Lasiosphaeriaceae</taxon>
        <taxon>Immersiella</taxon>
    </lineage>
</organism>
<feature type="compositionally biased region" description="Polar residues" evidence="1">
    <location>
        <begin position="293"/>
        <end position="308"/>
    </location>
</feature>
<dbReference type="EMBL" id="JAULSU010000002">
    <property type="protein sequence ID" value="KAK0627131.1"/>
    <property type="molecule type" value="Genomic_DNA"/>
</dbReference>
<feature type="compositionally biased region" description="Polar residues" evidence="1">
    <location>
        <begin position="652"/>
        <end position="665"/>
    </location>
</feature>
<feature type="compositionally biased region" description="Polar residues" evidence="1">
    <location>
        <begin position="554"/>
        <end position="567"/>
    </location>
</feature>
<feature type="region of interest" description="Disordered" evidence="1">
    <location>
        <begin position="531"/>
        <end position="574"/>
    </location>
</feature>
<feature type="region of interest" description="Disordered" evidence="1">
    <location>
        <begin position="291"/>
        <end position="372"/>
    </location>
</feature>
<name>A0AA39X4S2_9PEZI</name>
<proteinExistence type="predicted"/>
<feature type="compositionally biased region" description="Low complexity" evidence="1">
    <location>
        <begin position="338"/>
        <end position="350"/>
    </location>
</feature>
<feature type="region of interest" description="Disordered" evidence="1">
    <location>
        <begin position="1"/>
        <end position="173"/>
    </location>
</feature>
<keyword evidence="3" id="KW-1185">Reference proteome</keyword>
<gene>
    <name evidence="2" type="ORF">B0T14DRAFT_562961</name>
</gene>
<feature type="compositionally biased region" description="Polar residues" evidence="1">
    <location>
        <begin position="124"/>
        <end position="143"/>
    </location>
</feature>
<sequence>MGFLSFLTKRSSDKAKGKQPAPAGAPPTQNPTPIVTNGFSSKPAAPRGRSKISPIRISPPATRVAESPAPAPAVPLFKEEEAVERPSTAPDGNSPPTVWANAGSRLRKNPLRVGPPVSFRLLTRPTTANPGSRPASLTGSAESVAQGPQPVVGHSRSNSVSNSMRSDGGKGFKDLLDAQSEIRPADFRSRVKASGARDYGEDVADRNIGVNGFNLESSPVQRFYAHVPRLPAQEGPSNGISIADIRTRSLTSSSANFSFPKKTAALRPLVPRVRALEFTYSEADSPLLRRRQSVNSYVPTASAGTESDPSPKRSKGMRTSSNPIRPVTSQSKKPSWDLPTLASLTLSSPTVQERPKTARPATAHSPALPRDSVVLAKQRAGAPIGDYLFHDSIYGNPLPGDRSFPLRPPSRPHRGSVTNPASASPRKRHSLHTLQPSASFASRDPVFDATPLSYPRSKHHHASKKQSVISLPEVTIDFDVAASPTTPVGPGRSHYIRSPFTIHEIPEPVPELAGESNPGNSPELAPLRTRSIRGWSTSSATPTTSDTSSKLSRHTANTSIDLSQGAPSITKVPSHASLDSGAAFSPNNIPYNSNNNFNIDDYISSDDDSFIESRRPRGEGEEQLLFSDTGYGMGGFQLPGLPSAPPKEASPKQRQMLQHARSSISLPPIYDHGSFGPAGGRRFILDTAADSEDEDTPCNSPITASPMRGIRGTKRLSAICSSPARNRAYSHEVIEEERTGKVDVSAAVRLRKETKARKRASGIQAARPRKARSAVALGIKEPLVAPIDDEANHADVEF</sequence>
<feature type="compositionally biased region" description="Low complexity" evidence="1">
    <location>
        <begin position="536"/>
        <end position="549"/>
    </location>
</feature>
<protein>
    <submittedName>
        <fullName evidence="2">Uncharacterized protein</fullName>
    </submittedName>
</protein>
<feature type="compositionally biased region" description="Polar residues" evidence="1">
    <location>
        <begin position="317"/>
        <end position="333"/>
    </location>
</feature>